<accession>A0A137NX83</accession>
<organism evidence="2 3">
    <name type="scientific">Conidiobolus coronatus (strain ATCC 28846 / CBS 209.66 / NRRL 28638)</name>
    <name type="common">Delacroixia coronata</name>
    <dbReference type="NCBI Taxonomy" id="796925"/>
    <lineage>
        <taxon>Eukaryota</taxon>
        <taxon>Fungi</taxon>
        <taxon>Fungi incertae sedis</taxon>
        <taxon>Zoopagomycota</taxon>
        <taxon>Entomophthoromycotina</taxon>
        <taxon>Entomophthoromycetes</taxon>
        <taxon>Entomophthorales</taxon>
        <taxon>Ancylistaceae</taxon>
        <taxon>Conidiobolus</taxon>
    </lineage>
</organism>
<reference evidence="2 3" key="1">
    <citation type="journal article" date="2015" name="Genome Biol. Evol.">
        <title>Phylogenomic analyses indicate that early fungi evolved digesting cell walls of algal ancestors of land plants.</title>
        <authorList>
            <person name="Chang Y."/>
            <person name="Wang S."/>
            <person name="Sekimoto S."/>
            <person name="Aerts A.L."/>
            <person name="Choi C."/>
            <person name="Clum A."/>
            <person name="LaButti K.M."/>
            <person name="Lindquist E.A."/>
            <person name="Yee Ngan C."/>
            <person name="Ohm R.A."/>
            <person name="Salamov A.A."/>
            <person name="Grigoriev I.V."/>
            <person name="Spatafora J.W."/>
            <person name="Berbee M.L."/>
        </authorList>
    </citation>
    <scope>NUCLEOTIDE SEQUENCE [LARGE SCALE GENOMIC DNA]</scope>
    <source>
        <strain evidence="2 3">NRRL 28638</strain>
    </source>
</reference>
<proteinExistence type="predicted"/>
<keyword evidence="3" id="KW-1185">Reference proteome</keyword>
<evidence type="ECO:0000313" key="3">
    <source>
        <dbReference type="Proteomes" id="UP000070444"/>
    </source>
</evidence>
<keyword evidence="1" id="KW-0732">Signal</keyword>
<evidence type="ECO:0000313" key="2">
    <source>
        <dbReference type="EMBL" id="KXN67376.1"/>
    </source>
</evidence>
<sequence length="171" mass="19371">MLIYSITRLLYIHLAYCIPTTLTSSNENQSQLSRRFLGLDEHVLKLAGFDEQEFITGSAEPVVRSTSVKSASILSENAEKRQVRFLGLDQHFLKLVGFDEKEFITGNAEPVIRSTSVKSASIKPENTLRAASVSSSPIANQVQPSYGDYFKNYERYEIDFNQDSDDYSYQH</sequence>
<gene>
    <name evidence="2" type="ORF">CONCODRAFT_73025</name>
</gene>
<dbReference type="AlphaFoldDB" id="A0A137NX83"/>
<feature type="signal peptide" evidence="1">
    <location>
        <begin position="1"/>
        <end position="17"/>
    </location>
</feature>
<name>A0A137NX83_CONC2</name>
<dbReference type="Proteomes" id="UP000070444">
    <property type="component" value="Unassembled WGS sequence"/>
</dbReference>
<protein>
    <submittedName>
        <fullName evidence="2">Uncharacterized protein</fullName>
    </submittedName>
</protein>
<feature type="chain" id="PRO_5007294149" evidence="1">
    <location>
        <begin position="18"/>
        <end position="171"/>
    </location>
</feature>
<evidence type="ECO:0000256" key="1">
    <source>
        <dbReference type="SAM" id="SignalP"/>
    </source>
</evidence>
<dbReference type="EMBL" id="KQ964641">
    <property type="protein sequence ID" value="KXN67376.1"/>
    <property type="molecule type" value="Genomic_DNA"/>
</dbReference>